<gene>
    <name evidence="2" type="primary">g3760</name>
    <name evidence="2" type="ORF">EsDP_00003760</name>
</gene>
<name>A0ABQ0CPP0_9HYPO</name>
<feature type="region of interest" description="Disordered" evidence="1">
    <location>
        <begin position="68"/>
        <end position="89"/>
    </location>
</feature>
<evidence type="ECO:0000256" key="1">
    <source>
        <dbReference type="SAM" id="MobiDB-lite"/>
    </source>
</evidence>
<reference evidence="3" key="1">
    <citation type="submission" date="2024-06" db="EMBL/GenBank/DDBJ databases">
        <title>Draft Genome Sequences of Epichloe bromicola Strains Isolated from Elymus ciliaris.</title>
        <authorList>
            <consortium name="Epichloe bromicola genome sequencing consortium"/>
            <person name="Miura A."/>
            <person name="Imano S."/>
            <person name="Ashida A."/>
            <person name="Sato I."/>
            <person name="Chiba S."/>
            <person name="Tanaka A."/>
            <person name="Camagna M."/>
            <person name="Takemoto D."/>
        </authorList>
    </citation>
    <scope>NUCLEOTIDE SEQUENCE [LARGE SCALE GENOMIC DNA]</scope>
    <source>
        <strain evidence="3">DP</strain>
    </source>
</reference>
<comment type="caution">
    <text evidence="2">The sequence shown here is derived from an EMBL/GenBank/DDBJ whole genome shotgun (WGS) entry which is preliminary data.</text>
</comment>
<sequence>MGTGFESEPFMDELLGPHTNHMKSHPSSLLIRITDMLYAPRATVESILGIQPRYYIIMENLLQGLGNSSASDEEAKWETNDLKPEDYSFPERDVADGMLRRMK</sequence>
<keyword evidence="3" id="KW-1185">Reference proteome</keyword>
<proteinExistence type="predicted"/>
<evidence type="ECO:0000313" key="3">
    <source>
        <dbReference type="Proteomes" id="UP001562357"/>
    </source>
</evidence>
<organism evidence="2 3">
    <name type="scientific">Epichloe bromicola</name>
    <dbReference type="NCBI Taxonomy" id="79588"/>
    <lineage>
        <taxon>Eukaryota</taxon>
        <taxon>Fungi</taxon>
        <taxon>Dikarya</taxon>
        <taxon>Ascomycota</taxon>
        <taxon>Pezizomycotina</taxon>
        <taxon>Sordariomycetes</taxon>
        <taxon>Hypocreomycetidae</taxon>
        <taxon>Hypocreales</taxon>
        <taxon>Clavicipitaceae</taxon>
        <taxon>Epichloe</taxon>
    </lineage>
</organism>
<dbReference type="Proteomes" id="UP001562357">
    <property type="component" value="Unassembled WGS sequence"/>
</dbReference>
<evidence type="ECO:0000313" key="2">
    <source>
        <dbReference type="EMBL" id="GAB0135421.1"/>
    </source>
</evidence>
<dbReference type="EMBL" id="BAAFGZ010000127">
    <property type="protein sequence ID" value="GAB0135421.1"/>
    <property type="molecule type" value="Genomic_DNA"/>
</dbReference>
<protein>
    <submittedName>
        <fullName evidence="2">Uncharacterized protein</fullName>
    </submittedName>
</protein>
<accession>A0ABQ0CPP0</accession>
<feature type="compositionally biased region" description="Basic and acidic residues" evidence="1">
    <location>
        <begin position="73"/>
        <end position="89"/>
    </location>
</feature>